<dbReference type="OrthoDB" id="1405469at2759"/>
<dbReference type="EMBL" id="JAAOIC020000067">
    <property type="protein sequence ID" value="KAG8034483.1"/>
    <property type="molecule type" value="Genomic_DNA"/>
</dbReference>
<dbReference type="PANTHER" id="PTHR11042">
    <property type="entry name" value="EUKARYOTIC TRANSLATION INITIATION FACTOR 2-ALPHA KINASE EIF2-ALPHA KINASE -RELATED"/>
    <property type="match status" value="1"/>
</dbReference>
<dbReference type="GO" id="GO:0005737">
    <property type="term" value="C:cytoplasm"/>
    <property type="evidence" value="ECO:0007669"/>
    <property type="project" value="TreeGrafter"/>
</dbReference>
<dbReference type="SMART" id="SM00220">
    <property type="entry name" value="S_TKc"/>
    <property type="match status" value="1"/>
</dbReference>
<evidence type="ECO:0000256" key="1">
    <source>
        <dbReference type="ARBA" id="ARBA00022679"/>
    </source>
</evidence>
<dbReference type="Pfam" id="PF00069">
    <property type="entry name" value="Pkinase"/>
    <property type="match status" value="2"/>
</dbReference>
<dbReference type="GO" id="GO:0005634">
    <property type="term" value="C:nucleus"/>
    <property type="evidence" value="ECO:0007669"/>
    <property type="project" value="TreeGrafter"/>
</dbReference>
<evidence type="ECO:0000256" key="6">
    <source>
        <dbReference type="SAM" id="MobiDB-lite"/>
    </source>
</evidence>
<feature type="compositionally biased region" description="Low complexity" evidence="6">
    <location>
        <begin position="232"/>
        <end position="266"/>
    </location>
</feature>
<dbReference type="PROSITE" id="PS50011">
    <property type="entry name" value="PROTEIN_KINASE_DOM"/>
    <property type="match status" value="1"/>
</dbReference>
<dbReference type="InterPro" id="IPR050339">
    <property type="entry name" value="CC_SR_Kinase"/>
</dbReference>
<keyword evidence="4" id="KW-0067">ATP-binding</keyword>
<protein>
    <recommendedName>
        <fullName evidence="7">Protein kinase domain-containing protein</fullName>
    </recommendedName>
</protein>
<keyword evidence="1" id="KW-0808">Transferase</keyword>
<organism evidence="8 9">
    <name type="scientific">Cotesia typhae</name>
    <dbReference type="NCBI Taxonomy" id="2053667"/>
    <lineage>
        <taxon>Eukaryota</taxon>
        <taxon>Metazoa</taxon>
        <taxon>Ecdysozoa</taxon>
        <taxon>Arthropoda</taxon>
        <taxon>Hexapoda</taxon>
        <taxon>Insecta</taxon>
        <taxon>Pterygota</taxon>
        <taxon>Neoptera</taxon>
        <taxon>Endopterygota</taxon>
        <taxon>Hymenoptera</taxon>
        <taxon>Apocrita</taxon>
        <taxon>Ichneumonoidea</taxon>
        <taxon>Braconidae</taxon>
        <taxon>Microgastrinae</taxon>
        <taxon>Cotesia</taxon>
    </lineage>
</organism>
<dbReference type="PROSITE" id="PS00108">
    <property type="entry name" value="PROTEIN_KINASE_ST"/>
    <property type="match status" value="1"/>
</dbReference>
<dbReference type="Proteomes" id="UP000729913">
    <property type="component" value="Unassembled WGS sequence"/>
</dbReference>
<dbReference type="GO" id="GO:0005524">
    <property type="term" value="F:ATP binding"/>
    <property type="evidence" value="ECO:0007669"/>
    <property type="project" value="UniProtKB-KW"/>
</dbReference>
<dbReference type="PANTHER" id="PTHR11042:SF187">
    <property type="entry name" value="EUKARYOTIC TRANSLATION INITIATION FACTOR 2-ALPHA KINASE 2"/>
    <property type="match status" value="1"/>
</dbReference>
<dbReference type="GO" id="GO:0004694">
    <property type="term" value="F:eukaryotic translation initiation factor 2alpha kinase activity"/>
    <property type="evidence" value="ECO:0007669"/>
    <property type="project" value="TreeGrafter"/>
</dbReference>
<keyword evidence="3" id="KW-0418">Kinase</keyword>
<comment type="similarity">
    <text evidence="5">Belongs to the protein kinase superfamily. Ser/Thr protein kinase family. GCN2 subfamily.</text>
</comment>
<keyword evidence="9" id="KW-1185">Reference proteome</keyword>
<evidence type="ECO:0000259" key="7">
    <source>
        <dbReference type="PROSITE" id="PS50011"/>
    </source>
</evidence>
<reference evidence="8" key="1">
    <citation type="submission" date="2020-03" db="EMBL/GenBank/DDBJ databases">
        <authorList>
            <person name="Chebbi M.A."/>
            <person name="Drezen J.M."/>
        </authorList>
    </citation>
    <scope>NUCLEOTIDE SEQUENCE</scope>
    <source>
        <tissue evidence="8">Whole body</tissue>
    </source>
</reference>
<accession>A0A8J5QJJ3</accession>
<proteinExistence type="inferred from homology"/>
<comment type="caution">
    <text evidence="8">The sequence shown here is derived from an EMBL/GenBank/DDBJ whole genome shotgun (WGS) entry which is preliminary data.</text>
</comment>
<gene>
    <name evidence="8" type="ORF">G9C98_007559</name>
</gene>
<feature type="domain" description="Protein kinase" evidence="7">
    <location>
        <begin position="133"/>
        <end position="476"/>
    </location>
</feature>
<evidence type="ECO:0000256" key="2">
    <source>
        <dbReference type="ARBA" id="ARBA00022741"/>
    </source>
</evidence>
<evidence type="ECO:0000256" key="5">
    <source>
        <dbReference type="ARBA" id="ARBA00037982"/>
    </source>
</evidence>
<evidence type="ECO:0000313" key="9">
    <source>
        <dbReference type="Proteomes" id="UP000729913"/>
    </source>
</evidence>
<dbReference type="InterPro" id="IPR000719">
    <property type="entry name" value="Prot_kinase_dom"/>
</dbReference>
<feature type="compositionally biased region" description="Basic and acidic residues" evidence="6">
    <location>
        <begin position="269"/>
        <end position="279"/>
    </location>
</feature>
<keyword evidence="2" id="KW-0547">Nucleotide-binding</keyword>
<dbReference type="AlphaFoldDB" id="A0A8J5QJJ3"/>
<dbReference type="InterPro" id="IPR008271">
    <property type="entry name" value="Ser/Thr_kinase_AS"/>
</dbReference>
<evidence type="ECO:0000256" key="3">
    <source>
        <dbReference type="ARBA" id="ARBA00022777"/>
    </source>
</evidence>
<evidence type="ECO:0000256" key="4">
    <source>
        <dbReference type="ARBA" id="ARBA00022840"/>
    </source>
</evidence>
<name>A0A8J5QJJ3_9HYME</name>
<sequence length="531" mass="60274">MENEDIYKVIIRLLSNLYSPKDGQNNESNSSANAQVIPVASSSMSSTVFIALLTEICEMLKKNKKTRDRVHSNFKDRYGKLKIVDNPCESVAINQLINQFKVLCDVIKTVLTANDIIPNPSNSVSSTRYKNDFEELKFIASGSFGSVYKARHNLDQHEYAIKKICVTREKSYRIIKILEEVKTLARLQHRNIISYRNAWIENGPLDNVPLIADSGDEESPVINKGISLNDKSIGKSNSSDSTDSMISFREDNNNSSNNSPSSASCSKEINSDDGEKSSTEENYIKKNVLTLYIQMALCEQTLRKWLDERNETTETSPVSTINEIYKQILMGLQYIHSRGIVHHDIKPCNIFISTSKKLQIQIGDFGLACLSRETDGHKPVGTEMYAAPEQLNGSCDSKSDLYSLGIILVELIYPTTTFMELNDIMRSLKQGKIPDSLEEQYKKYAEVIIKLLIADPNERPSADDLLEEFETNKDFIIDRLKSEIENKDRDIIFLTDLNIMLLNSLKKESVRNNVRLKRLLGDMKDKHLKKK</sequence>
<evidence type="ECO:0000313" key="8">
    <source>
        <dbReference type="EMBL" id="KAG8034483.1"/>
    </source>
</evidence>
<feature type="region of interest" description="Disordered" evidence="6">
    <location>
        <begin position="232"/>
        <end position="279"/>
    </location>
</feature>
<reference evidence="8" key="2">
    <citation type="submission" date="2021-04" db="EMBL/GenBank/DDBJ databases">
        <title>Genome-wide patterns of bracovirus chromosomal integration into multiple host tissues during parasitism.</title>
        <authorList>
            <person name="Chebbi M.A.C."/>
        </authorList>
    </citation>
    <scope>NUCLEOTIDE SEQUENCE</scope>
    <source>
        <tissue evidence="8">Whole body</tissue>
    </source>
</reference>